<dbReference type="KEGG" id="psl:Psta_1329"/>
<dbReference type="InterPro" id="IPR032675">
    <property type="entry name" value="LRR_dom_sf"/>
</dbReference>
<dbReference type="EMBL" id="CP001848">
    <property type="protein sequence ID" value="ADB16006.1"/>
    <property type="molecule type" value="Genomic_DNA"/>
</dbReference>
<sequence length="400" mass="43251" precursor="true">MKRMGALYLLAVAMLCLATSAQLIPSACAAEAAPTATPLQLAKQLDSNSFEDRENATLALIKLGIPAIAAVEQQFVEGSLEATTRGLYVLTQLALSSDEATHEAARMALEKVADSDRGAISRRAATAVHNLNEQRREQTLSQLGKLGARITRRGEEDVHFGSLVLGSDAIEIGPDFEGDLKKDLRLLRWLSDVDRVILVGDKITDEVMSDVAAMRGLKSLHLYATQVTDLGMASLKSLTSLQLVGIYYTPITDAAIKSFEPLKALEGMKLYGTKITTVGVEQVKKDRVIPIGVDLRRGAFLGIGCDTIGESCVISTVHPDGPASQGGIMPEDVVVSFGGLDVTSFETLTAHISKRIEGEVVRMKLMRPQFDDDMRDKDVSVDITLGKWDLSNCIRNGIRP</sequence>
<proteinExistence type="predicted"/>
<dbReference type="SUPFAM" id="SSF50156">
    <property type="entry name" value="PDZ domain-like"/>
    <property type="match status" value="1"/>
</dbReference>
<feature type="domain" description="PDZ" evidence="2">
    <location>
        <begin position="277"/>
        <end position="369"/>
    </location>
</feature>
<organism evidence="3 4">
    <name type="scientific">Pirellula staleyi (strain ATCC 27377 / DSM 6068 / ICPB 4128)</name>
    <name type="common">Pirella staleyi</name>
    <dbReference type="NCBI Taxonomy" id="530564"/>
    <lineage>
        <taxon>Bacteria</taxon>
        <taxon>Pseudomonadati</taxon>
        <taxon>Planctomycetota</taxon>
        <taxon>Planctomycetia</taxon>
        <taxon>Pirellulales</taxon>
        <taxon>Pirellulaceae</taxon>
        <taxon>Pirellula</taxon>
    </lineage>
</organism>
<keyword evidence="1" id="KW-0732">Signal</keyword>
<evidence type="ECO:0000259" key="2">
    <source>
        <dbReference type="PROSITE" id="PS50106"/>
    </source>
</evidence>
<keyword evidence="4" id="KW-1185">Reference proteome</keyword>
<dbReference type="AlphaFoldDB" id="D2QWD1"/>
<dbReference type="SUPFAM" id="SSF52047">
    <property type="entry name" value="RNI-like"/>
    <property type="match status" value="1"/>
</dbReference>
<dbReference type="Gene3D" id="3.80.10.10">
    <property type="entry name" value="Ribonuclease Inhibitor"/>
    <property type="match status" value="1"/>
</dbReference>
<feature type="signal peptide" evidence="1">
    <location>
        <begin position="1"/>
        <end position="29"/>
    </location>
</feature>
<dbReference type="eggNOG" id="COG0265">
    <property type="taxonomic scope" value="Bacteria"/>
</dbReference>
<dbReference type="InterPro" id="IPR001478">
    <property type="entry name" value="PDZ"/>
</dbReference>
<dbReference type="STRING" id="530564.Psta_1329"/>
<feature type="chain" id="PRO_5003036036" evidence="1">
    <location>
        <begin position="30"/>
        <end position="400"/>
    </location>
</feature>
<dbReference type="PROSITE" id="PS50106">
    <property type="entry name" value="PDZ"/>
    <property type="match status" value="1"/>
</dbReference>
<reference evidence="3 4" key="1">
    <citation type="journal article" date="2009" name="Stand. Genomic Sci.">
        <title>Complete genome sequence of Pirellula staleyi type strain (ATCC 27377).</title>
        <authorList>
            <person name="Clum A."/>
            <person name="Tindall B.J."/>
            <person name="Sikorski J."/>
            <person name="Ivanova N."/>
            <person name="Mavrommatis K."/>
            <person name="Lucas S."/>
            <person name="Glavina del Rio T."/>
            <person name="Nolan M."/>
            <person name="Chen F."/>
            <person name="Tice H."/>
            <person name="Pitluck S."/>
            <person name="Cheng J.F."/>
            <person name="Chertkov O."/>
            <person name="Brettin T."/>
            <person name="Han C."/>
            <person name="Detter J.C."/>
            <person name="Kuske C."/>
            <person name="Bruce D."/>
            <person name="Goodwin L."/>
            <person name="Ovchinikova G."/>
            <person name="Pati A."/>
            <person name="Mikhailova N."/>
            <person name="Chen A."/>
            <person name="Palaniappan K."/>
            <person name="Land M."/>
            <person name="Hauser L."/>
            <person name="Chang Y.J."/>
            <person name="Jeffries C.D."/>
            <person name="Chain P."/>
            <person name="Rohde M."/>
            <person name="Goker M."/>
            <person name="Bristow J."/>
            <person name="Eisen J.A."/>
            <person name="Markowitz V."/>
            <person name="Hugenholtz P."/>
            <person name="Kyrpides N.C."/>
            <person name="Klenk H.P."/>
            <person name="Lapidus A."/>
        </authorList>
    </citation>
    <scope>NUCLEOTIDE SEQUENCE [LARGE SCALE GENOMIC DNA]</scope>
    <source>
        <strain evidence="4">ATCC 27377 / DSM 6068 / ICPB 4128</strain>
    </source>
</reference>
<dbReference type="Proteomes" id="UP000001887">
    <property type="component" value="Chromosome"/>
</dbReference>
<name>D2QWD1_PIRSD</name>
<dbReference type="Pfam" id="PF13180">
    <property type="entry name" value="PDZ_2"/>
    <property type="match status" value="1"/>
</dbReference>
<dbReference type="OrthoDB" id="251597at2"/>
<evidence type="ECO:0000256" key="1">
    <source>
        <dbReference type="SAM" id="SignalP"/>
    </source>
</evidence>
<accession>D2QWD1</accession>
<gene>
    <name evidence="3" type="ordered locus">Psta_1329</name>
</gene>
<evidence type="ECO:0000313" key="3">
    <source>
        <dbReference type="EMBL" id="ADB16006.1"/>
    </source>
</evidence>
<protein>
    <submittedName>
        <fullName evidence="3">PDZ/DHR/GLGF domain protein</fullName>
    </submittedName>
</protein>
<dbReference type="eggNOG" id="COG4886">
    <property type="taxonomic scope" value="Bacteria"/>
</dbReference>
<dbReference type="SMART" id="SM00228">
    <property type="entry name" value="PDZ"/>
    <property type="match status" value="1"/>
</dbReference>
<dbReference type="InterPro" id="IPR036034">
    <property type="entry name" value="PDZ_sf"/>
</dbReference>
<dbReference type="HOGENOM" id="CLU_688594_0_0_0"/>
<dbReference type="Gene3D" id="2.30.42.10">
    <property type="match status" value="1"/>
</dbReference>
<evidence type="ECO:0000313" key="4">
    <source>
        <dbReference type="Proteomes" id="UP000001887"/>
    </source>
</evidence>